<sequence>MHADTLLVFGRGVTVVDGRYRLTPESLARVRAAVNHVEHGRPERIVFTGGWALADGPTGPPVGSREGDLMLAAARAAGVAPEVELLAETRSRSTLENLLHTVEERLLGERAFTSARPLGIVSHGWHLPRVRYLIGKILRLRGAALLDVPVAGGNVPLSERMLAVGSRLCFLGCADPATLRRRERLVTRLSKRA</sequence>
<feature type="domain" description="DUF218" evidence="1">
    <location>
        <begin position="5"/>
        <end position="142"/>
    </location>
</feature>
<gene>
    <name evidence="2" type="ORF">Vau01_019770</name>
</gene>
<dbReference type="RefSeq" id="WP_203989527.1">
    <property type="nucleotide sequence ID" value="NZ_BOPG01000012.1"/>
</dbReference>
<keyword evidence="3" id="KW-1185">Reference proteome</keyword>
<evidence type="ECO:0000313" key="3">
    <source>
        <dbReference type="Proteomes" id="UP000612585"/>
    </source>
</evidence>
<dbReference type="EMBL" id="BOPG01000012">
    <property type="protein sequence ID" value="GIJ54461.1"/>
    <property type="molecule type" value="Genomic_DNA"/>
</dbReference>
<dbReference type="Pfam" id="PF02698">
    <property type="entry name" value="DUF218"/>
    <property type="match status" value="1"/>
</dbReference>
<evidence type="ECO:0000259" key="1">
    <source>
        <dbReference type="Pfam" id="PF02698"/>
    </source>
</evidence>
<proteinExistence type="predicted"/>
<dbReference type="InterPro" id="IPR003848">
    <property type="entry name" value="DUF218"/>
</dbReference>
<evidence type="ECO:0000313" key="2">
    <source>
        <dbReference type="EMBL" id="GIJ54461.1"/>
    </source>
</evidence>
<dbReference type="AlphaFoldDB" id="A0A8J4DYB4"/>
<reference evidence="2" key="1">
    <citation type="submission" date="2021-01" db="EMBL/GenBank/DDBJ databases">
        <title>Whole genome shotgun sequence of Virgisporangium aurantiacum NBRC 16421.</title>
        <authorList>
            <person name="Komaki H."/>
            <person name="Tamura T."/>
        </authorList>
    </citation>
    <scope>NUCLEOTIDE SEQUENCE</scope>
    <source>
        <strain evidence="2">NBRC 16421</strain>
    </source>
</reference>
<name>A0A8J4DYB4_9ACTN</name>
<comment type="caution">
    <text evidence="2">The sequence shown here is derived from an EMBL/GenBank/DDBJ whole genome shotgun (WGS) entry which is preliminary data.</text>
</comment>
<accession>A0A8J4DYB4</accession>
<dbReference type="Proteomes" id="UP000612585">
    <property type="component" value="Unassembled WGS sequence"/>
</dbReference>
<organism evidence="2 3">
    <name type="scientific">Virgisporangium aurantiacum</name>
    <dbReference type="NCBI Taxonomy" id="175570"/>
    <lineage>
        <taxon>Bacteria</taxon>
        <taxon>Bacillati</taxon>
        <taxon>Actinomycetota</taxon>
        <taxon>Actinomycetes</taxon>
        <taxon>Micromonosporales</taxon>
        <taxon>Micromonosporaceae</taxon>
        <taxon>Virgisporangium</taxon>
    </lineage>
</organism>
<protein>
    <recommendedName>
        <fullName evidence="1">DUF218 domain-containing protein</fullName>
    </recommendedName>
</protein>